<reference evidence="1" key="1">
    <citation type="submission" date="2019-01" db="EMBL/GenBank/DDBJ databases">
        <title>Draft genome sequences of three monokaryotic isolates of the white-rot basidiomycete fungus Dichomitus squalens.</title>
        <authorList>
            <consortium name="DOE Joint Genome Institute"/>
            <person name="Lopez S.C."/>
            <person name="Andreopoulos B."/>
            <person name="Pangilinan J."/>
            <person name="Lipzen A."/>
            <person name="Riley R."/>
            <person name="Ahrendt S."/>
            <person name="Ng V."/>
            <person name="Barry K."/>
            <person name="Daum C."/>
            <person name="Grigoriev I.V."/>
            <person name="Hilden K.S."/>
            <person name="Makela M.R."/>
            <person name="de Vries R.P."/>
        </authorList>
    </citation>
    <scope>NUCLEOTIDE SEQUENCE [LARGE SCALE GENOMIC DNA]</scope>
    <source>
        <strain evidence="1">OM18370.1</strain>
    </source>
</reference>
<dbReference type="EMBL" id="ML143407">
    <property type="protein sequence ID" value="TBU30291.1"/>
    <property type="molecule type" value="Genomic_DNA"/>
</dbReference>
<accession>A0A4Q9MV27</accession>
<protein>
    <recommendedName>
        <fullName evidence="2">F-box domain-containing protein</fullName>
    </recommendedName>
</protein>
<dbReference type="AlphaFoldDB" id="A0A4Q9MV27"/>
<dbReference type="SUPFAM" id="SSF52047">
    <property type="entry name" value="RNI-like"/>
    <property type="match status" value="1"/>
</dbReference>
<proteinExistence type="predicted"/>
<evidence type="ECO:0008006" key="2">
    <source>
        <dbReference type="Google" id="ProtNLM"/>
    </source>
</evidence>
<name>A0A4Q9MV27_9APHY</name>
<dbReference type="Proteomes" id="UP000292957">
    <property type="component" value="Unassembled WGS sequence"/>
</dbReference>
<dbReference type="OrthoDB" id="2755675at2759"/>
<gene>
    <name evidence="1" type="ORF">BD311DRAFT_719108</name>
</gene>
<organism evidence="1">
    <name type="scientific">Dichomitus squalens</name>
    <dbReference type="NCBI Taxonomy" id="114155"/>
    <lineage>
        <taxon>Eukaryota</taxon>
        <taxon>Fungi</taxon>
        <taxon>Dikarya</taxon>
        <taxon>Basidiomycota</taxon>
        <taxon>Agaricomycotina</taxon>
        <taxon>Agaricomycetes</taxon>
        <taxon>Polyporales</taxon>
        <taxon>Polyporaceae</taxon>
        <taxon>Dichomitus</taxon>
    </lineage>
</organism>
<sequence length="378" mass="43272">MCYTLTPSFSVDLPSELWLEIIELISNRSALCRLMQVNRKLCALTEGVLYGNVSLHWGAEVTQFRLSMRSCPRRAGLVASISFLASGTHDELIFDILPSPLGTLRNLQHLVVEQNREVVIGAPFTAIAGVRLPLLRSFAADMRVNQKDLLAFVVAHDRLREIDMRYSYIFPDDSQHAQVIPHPSLQILTCRTPLLSSQTPVPTNLTHFYRPYLLSRQLPGIVALLGPQLVSLRVGECFLIERSSPWSLLDVVTNFPRLRFFHVEMFHTSLPSLGTTLVDWFRDRQASRVLIARPKIVLAWTNKQQFLRTEKQEIEWDQYVDKVAVRVLTEWDNYIERIIYRHSARPYNSVTLDAAGGMGGQLVKAEDTDMRDDYWKHV</sequence>
<evidence type="ECO:0000313" key="1">
    <source>
        <dbReference type="EMBL" id="TBU30291.1"/>
    </source>
</evidence>